<keyword evidence="2" id="KW-1185">Reference proteome</keyword>
<proteinExistence type="predicted"/>
<protein>
    <submittedName>
        <fullName evidence="1">Uncharacterized protein</fullName>
    </submittedName>
</protein>
<evidence type="ECO:0000313" key="2">
    <source>
        <dbReference type="Proteomes" id="UP000054217"/>
    </source>
</evidence>
<dbReference type="AlphaFoldDB" id="A0A0C3JNG6"/>
<dbReference type="InParanoid" id="A0A0C3JNG6"/>
<reference evidence="1 2" key="1">
    <citation type="submission" date="2014-04" db="EMBL/GenBank/DDBJ databases">
        <authorList>
            <consortium name="DOE Joint Genome Institute"/>
            <person name="Kuo A."/>
            <person name="Kohler A."/>
            <person name="Costa M.D."/>
            <person name="Nagy L.G."/>
            <person name="Floudas D."/>
            <person name="Copeland A."/>
            <person name="Barry K.W."/>
            <person name="Cichocki N."/>
            <person name="Veneault-Fourrey C."/>
            <person name="LaButti K."/>
            <person name="Lindquist E.A."/>
            <person name="Lipzen A."/>
            <person name="Lundell T."/>
            <person name="Morin E."/>
            <person name="Murat C."/>
            <person name="Sun H."/>
            <person name="Tunlid A."/>
            <person name="Henrissat B."/>
            <person name="Grigoriev I.V."/>
            <person name="Hibbett D.S."/>
            <person name="Martin F."/>
            <person name="Nordberg H.P."/>
            <person name="Cantor M.N."/>
            <person name="Hua S.X."/>
        </authorList>
    </citation>
    <scope>NUCLEOTIDE SEQUENCE [LARGE SCALE GENOMIC DNA]</scope>
    <source>
        <strain evidence="1 2">Marx 270</strain>
    </source>
</reference>
<dbReference type="EMBL" id="KN832009">
    <property type="protein sequence ID" value="KIN99051.1"/>
    <property type="molecule type" value="Genomic_DNA"/>
</dbReference>
<evidence type="ECO:0000313" key="1">
    <source>
        <dbReference type="EMBL" id="KIN99051.1"/>
    </source>
</evidence>
<gene>
    <name evidence="1" type="ORF">M404DRAFT_1005025</name>
</gene>
<reference evidence="2" key="2">
    <citation type="submission" date="2015-01" db="EMBL/GenBank/DDBJ databases">
        <title>Evolutionary Origins and Diversification of the Mycorrhizal Mutualists.</title>
        <authorList>
            <consortium name="DOE Joint Genome Institute"/>
            <consortium name="Mycorrhizal Genomics Consortium"/>
            <person name="Kohler A."/>
            <person name="Kuo A."/>
            <person name="Nagy L.G."/>
            <person name="Floudas D."/>
            <person name="Copeland A."/>
            <person name="Barry K.W."/>
            <person name="Cichocki N."/>
            <person name="Veneault-Fourrey C."/>
            <person name="LaButti K."/>
            <person name="Lindquist E.A."/>
            <person name="Lipzen A."/>
            <person name="Lundell T."/>
            <person name="Morin E."/>
            <person name="Murat C."/>
            <person name="Riley R."/>
            <person name="Ohm R."/>
            <person name="Sun H."/>
            <person name="Tunlid A."/>
            <person name="Henrissat B."/>
            <person name="Grigoriev I.V."/>
            <person name="Hibbett D.S."/>
            <person name="Martin F."/>
        </authorList>
    </citation>
    <scope>NUCLEOTIDE SEQUENCE [LARGE SCALE GENOMIC DNA]</scope>
    <source>
        <strain evidence="2">Marx 270</strain>
    </source>
</reference>
<sequence length="96" mass="11247">MHRLTIYSKVGDNTLQFITHGRASSMAYQIAEPQCHFDKFWRVRTMEDRLKQSSTEVCSRLMEDFFLTSEAVRNSSQNREGLSSQRYIFNSSSLRT</sequence>
<dbReference type="HOGENOM" id="CLU_2360584_0_0_1"/>
<name>A0A0C3JNG6_PISTI</name>
<organism evidence="1 2">
    <name type="scientific">Pisolithus tinctorius Marx 270</name>
    <dbReference type="NCBI Taxonomy" id="870435"/>
    <lineage>
        <taxon>Eukaryota</taxon>
        <taxon>Fungi</taxon>
        <taxon>Dikarya</taxon>
        <taxon>Basidiomycota</taxon>
        <taxon>Agaricomycotina</taxon>
        <taxon>Agaricomycetes</taxon>
        <taxon>Agaricomycetidae</taxon>
        <taxon>Boletales</taxon>
        <taxon>Sclerodermatineae</taxon>
        <taxon>Pisolithaceae</taxon>
        <taxon>Pisolithus</taxon>
    </lineage>
</organism>
<dbReference type="Proteomes" id="UP000054217">
    <property type="component" value="Unassembled WGS sequence"/>
</dbReference>
<accession>A0A0C3JNG6</accession>